<accession>A0ABS2HWQ8</accession>
<dbReference type="RefSeq" id="WP_205083775.1">
    <property type="nucleotide sequence ID" value="NZ_JAFEUF010000075.1"/>
</dbReference>
<proteinExistence type="predicted"/>
<evidence type="ECO:0000313" key="3">
    <source>
        <dbReference type="Proteomes" id="UP000712045"/>
    </source>
</evidence>
<reference evidence="2 3" key="1">
    <citation type="submission" date="2021-02" db="EMBL/GenBank/DDBJ databases">
        <title>Genome Streptomyces sp. RHZ10.</title>
        <authorList>
            <person name="Besaury L."/>
        </authorList>
    </citation>
    <scope>NUCLEOTIDE SEQUENCE [LARGE SCALE GENOMIC DNA]</scope>
    <source>
        <strain evidence="2 3">RHZ10</strain>
    </source>
</reference>
<gene>
    <name evidence="2" type="ORF">JS521_16625</name>
</gene>
<organism evidence="2 3">
    <name type="scientific">Streptomyces durocortorensis</name>
    <dbReference type="NCBI Taxonomy" id="2811104"/>
    <lineage>
        <taxon>Bacteria</taxon>
        <taxon>Bacillati</taxon>
        <taxon>Actinomycetota</taxon>
        <taxon>Actinomycetes</taxon>
        <taxon>Kitasatosporales</taxon>
        <taxon>Streptomycetaceae</taxon>
        <taxon>Streptomyces</taxon>
    </lineage>
</organism>
<keyword evidence="3" id="KW-1185">Reference proteome</keyword>
<feature type="region of interest" description="Disordered" evidence="1">
    <location>
        <begin position="96"/>
        <end position="115"/>
    </location>
</feature>
<name>A0ABS2HWQ8_9ACTN</name>
<comment type="caution">
    <text evidence="2">The sequence shown here is derived from an EMBL/GenBank/DDBJ whole genome shotgun (WGS) entry which is preliminary data.</text>
</comment>
<evidence type="ECO:0000256" key="1">
    <source>
        <dbReference type="SAM" id="MobiDB-lite"/>
    </source>
</evidence>
<sequence>MDISPSGAGGVLVSAAPLSSVFGESAGWRSVFLVNVPVVGSASRARLGSQDGKAARAWTALISGSASDHRGGGQTADSSRELTWLDGQGIESSELQGLFDGVSRGDLPRADMGNP</sequence>
<dbReference type="EMBL" id="JAFEUF010000075">
    <property type="protein sequence ID" value="MBM7055459.1"/>
    <property type="molecule type" value="Genomic_DNA"/>
</dbReference>
<evidence type="ECO:0000313" key="2">
    <source>
        <dbReference type="EMBL" id="MBM7055459.1"/>
    </source>
</evidence>
<dbReference type="Proteomes" id="UP000712045">
    <property type="component" value="Unassembled WGS sequence"/>
</dbReference>
<protein>
    <submittedName>
        <fullName evidence="2">Uncharacterized protein</fullName>
    </submittedName>
</protein>